<dbReference type="InterPro" id="IPR015943">
    <property type="entry name" value="WD40/YVTN_repeat-like_dom_sf"/>
</dbReference>
<evidence type="ECO:0000313" key="3">
    <source>
        <dbReference type="EMBL" id="KAK0615274.1"/>
    </source>
</evidence>
<dbReference type="SMART" id="SM00320">
    <property type="entry name" value="WD40"/>
    <property type="match status" value="4"/>
</dbReference>
<keyword evidence="1" id="KW-0677">Repeat</keyword>
<dbReference type="InterPro" id="IPR056884">
    <property type="entry name" value="NPHP3-like_N"/>
</dbReference>
<dbReference type="EMBL" id="JAULSR010000007">
    <property type="protein sequence ID" value="KAK0615274.1"/>
    <property type="molecule type" value="Genomic_DNA"/>
</dbReference>
<dbReference type="Gene3D" id="2.130.10.10">
    <property type="entry name" value="YVTN repeat-like/Quinoprotein amine dehydrogenase"/>
    <property type="match status" value="5"/>
</dbReference>
<dbReference type="SUPFAM" id="SSF50998">
    <property type="entry name" value="Quinoprotein alcohol dehydrogenase-like"/>
    <property type="match status" value="1"/>
</dbReference>
<feature type="domain" description="Nephrocystin 3-like N-terminal" evidence="2">
    <location>
        <begin position="2"/>
        <end position="154"/>
    </location>
</feature>
<dbReference type="InterPro" id="IPR001680">
    <property type="entry name" value="WD40_rpt"/>
</dbReference>
<dbReference type="SUPFAM" id="SSF82171">
    <property type="entry name" value="DPP6 N-terminal domain-like"/>
    <property type="match status" value="1"/>
</dbReference>
<evidence type="ECO:0000259" key="2">
    <source>
        <dbReference type="Pfam" id="PF24883"/>
    </source>
</evidence>
<evidence type="ECO:0000313" key="4">
    <source>
        <dbReference type="Proteomes" id="UP001174934"/>
    </source>
</evidence>
<dbReference type="InterPro" id="IPR011047">
    <property type="entry name" value="Quinoprotein_ADH-like_sf"/>
</dbReference>
<organism evidence="3 4">
    <name type="scientific">Bombardia bombarda</name>
    <dbReference type="NCBI Taxonomy" id="252184"/>
    <lineage>
        <taxon>Eukaryota</taxon>
        <taxon>Fungi</taxon>
        <taxon>Dikarya</taxon>
        <taxon>Ascomycota</taxon>
        <taxon>Pezizomycotina</taxon>
        <taxon>Sordariomycetes</taxon>
        <taxon>Sordariomycetidae</taxon>
        <taxon>Sordariales</taxon>
        <taxon>Lasiosphaeriaceae</taxon>
        <taxon>Bombardia</taxon>
    </lineage>
</organism>
<dbReference type="PANTHER" id="PTHR10039:SF14">
    <property type="entry name" value="NACHT DOMAIN-CONTAINING PROTEIN"/>
    <property type="match status" value="1"/>
</dbReference>
<reference evidence="3" key="1">
    <citation type="submission" date="2023-06" db="EMBL/GenBank/DDBJ databases">
        <title>Genome-scale phylogeny and comparative genomics of the fungal order Sordariales.</title>
        <authorList>
            <consortium name="Lawrence Berkeley National Laboratory"/>
            <person name="Hensen N."/>
            <person name="Bonometti L."/>
            <person name="Westerberg I."/>
            <person name="Brannstrom I.O."/>
            <person name="Guillou S."/>
            <person name="Cros-Aarteil S."/>
            <person name="Calhoun S."/>
            <person name="Haridas S."/>
            <person name="Kuo A."/>
            <person name="Mondo S."/>
            <person name="Pangilinan J."/>
            <person name="Riley R."/>
            <person name="LaButti K."/>
            <person name="Andreopoulos B."/>
            <person name="Lipzen A."/>
            <person name="Chen C."/>
            <person name="Yanf M."/>
            <person name="Daum C."/>
            <person name="Ng V."/>
            <person name="Clum A."/>
            <person name="Steindorff A."/>
            <person name="Ohm R."/>
            <person name="Martin F."/>
            <person name="Silar P."/>
            <person name="Natvig D."/>
            <person name="Lalanne C."/>
            <person name="Gautier V."/>
            <person name="Ament-velasquez S.L."/>
            <person name="Kruys A."/>
            <person name="Hutchinson M.I."/>
            <person name="Powell A.J."/>
            <person name="Barry K."/>
            <person name="Miller A.N."/>
            <person name="Grigoriev I.V."/>
            <person name="Debuchy R."/>
            <person name="Gladieux P."/>
            <person name="Thoren M.H."/>
            <person name="Johannesson H."/>
        </authorList>
    </citation>
    <scope>NUCLEOTIDE SEQUENCE</scope>
    <source>
        <strain evidence="3">SMH3391-2</strain>
    </source>
</reference>
<dbReference type="PANTHER" id="PTHR10039">
    <property type="entry name" value="AMELOGENIN"/>
    <property type="match status" value="1"/>
</dbReference>
<sequence>MAGTGKSSIALTVAASLNDGKPFANKSQLAHGTFLGASFFFKRGDALRNRTGNIFTTIARSLVETVPELERHIVSAIRGNMNIGTKAPQQQFDHLIVGPLLALGEELFTPMRLIVVIDALDECESQPEAEELIAILGRLNSLHHVQLRVLITSRQENHILRAVEGLPSGICYLMALEKIPQKREADEHIDDITSYLQHEMLRISRQRSFPSDWLKEGMLDRLVKKTDGLFIYAATACRFLDTDFFDDESRDGRLDAIFGDETEAGAPQHTVDGIYRKVLMFLVAGRLEKEKQRIFTLLREILGCIVMLYEPTSLPTLRQYLPHITSRQLDTVLSQLHSVLNVPKDKDAPIGLVHLSFADFLLSQERCSDKFWVDKSLVHCHLLNRCITIMDQELHQDMCDLEQPGFLAHDVPESKIEEFLPRHLQYSCRYWKDHLIQLSGSQSQNDLLQDDGKVHRFLLRNLLFWLETLSLMKEIGTAVLSILDIVNLVDVKKTPDLFALVEDAERFIVSSRWIIGHAPLQAYCSALIFSPMKSIVREQFLTSAPSWITRWPTVKDQWGTERVSIHGLSNPYTLVSFCPTGNLIATTSGDRISLWDAVTGTERFRFDDAWNGRIFPNLVFSPDGNMIAYVVKIKLGLVPCDYGIRVRELATGKVVDLDTGNWAPIDTELGPFIAISPGNTNLLASYTFHGLDFYLQLWNARTGHVIQKTKLDVGPSVGEGGPAIRESEPSFLSWLIQERMPFPGPLSFSPDGKTLAIMCNFKSLLIWDVEKGFVQKNIILSHEGYPESSWRPALTFSASGKTLALAIATNHVNFTNQQPPMTHLYTVSLPSLEDHSALETIDKLSALALSPLDDNMIAYGTTRNTVVVYNTATKQVVSETQTHEAVSGLVFSQDASRLWVVLQNNPSVKLEVWEMVSIRKRQVNPHFFPHPDPITRTKFLAQVDWPGSSTVRIGDSPLGAIIQRWDTQSGVLTTQEVLEEQLKFRFRKWEISPNGAIICAVNRDKTICLFNIQTMTTILRYDDSIYTEEIVFSPDSKLVAIASSSKVHVLDTTTLRKAEFENWPWMYYNRPKFSLSGGLFRLLENDSGKVSLVEIQTSNIIATVDTTGTNHGVSSSLNSRLCFHPKGHMVSAYICGALFVWETSTGKERFRFNNHGKKIRNCYGIAMSQDRIAMTWAPDYRTSCVTVWDYTTGEEIWCFFLEDTAYFRPDRIFWSEDNEHLECEWGRLPYPFTASTNVNAPNTRPNDAKYCLRVEGEWIIQGYERIIWLPQAYMVTSVALKDRTLTLGHEFGEVSFWEFDLAASPRFKRRKRAHT</sequence>
<keyword evidence="4" id="KW-1185">Reference proteome</keyword>
<accession>A0AA40BVM2</accession>
<proteinExistence type="predicted"/>
<comment type="caution">
    <text evidence="3">The sequence shown here is derived from an EMBL/GenBank/DDBJ whole genome shotgun (WGS) entry which is preliminary data.</text>
</comment>
<gene>
    <name evidence="3" type="ORF">B0T17DRAFT_583187</name>
</gene>
<name>A0AA40BVM2_9PEZI</name>
<protein>
    <recommendedName>
        <fullName evidence="2">Nephrocystin 3-like N-terminal domain-containing protein</fullName>
    </recommendedName>
</protein>
<dbReference type="Proteomes" id="UP001174934">
    <property type="component" value="Unassembled WGS sequence"/>
</dbReference>
<evidence type="ECO:0000256" key="1">
    <source>
        <dbReference type="ARBA" id="ARBA00022737"/>
    </source>
</evidence>
<dbReference type="Pfam" id="PF24883">
    <property type="entry name" value="NPHP3_N"/>
    <property type="match status" value="1"/>
</dbReference>